<dbReference type="Proteomes" id="UP001055453">
    <property type="component" value="Chromosome"/>
</dbReference>
<evidence type="ECO:0000313" key="2">
    <source>
        <dbReference type="Proteomes" id="UP001055453"/>
    </source>
</evidence>
<protein>
    <recommendedName>
        <fullName evidence="3">Cytochrome P460 domain-containing protein</fullName>
    </recommendedName>
</protein>
<keyword evidence="2" id="KW-1185">Reference proteome</keyword>
<evidence type="ECO:0000313" key="1">
    <source>
        <dbReference type="EMBL" id="BDI15430.1"/>
    </source>
</evidence>
<dbReference type="EMBL" id="AP025732">
    <property type="protein sequence ID" value="BDI15430.1"/>
    <property type="molecule type" value="Genomic_DNA"/>
</dbReference>
<dbReference type="RefSeq" id="WP_251958818.1">
    <property type="nucleotide sequence ID" value="NZ_AP025732.1"/>
</dbReference>
<proteinExistence type="predicted"/>
<organism evidence="1 2">
    <name type="scientific">Nostoc cf. commune SO-36</name>
    <dbReference type="NCBI Taxonomy" id="449208"/>
    <lineage>
        <taxon>Bacteria</taxon>
        <taxon>Bacillati</taxon>
        <taxon>Cyanobacteriota</taxon>
        <taxon>Cyanophyceae</taxon>
        <taxon>Nostocales</taxon>
        <taxon>Nostocaceae</taxon>
        <taxon>Nostoc</taxon>
    </lineage>
</organism>
<reference evidence="1" key="1">
    <citation type="submission" date="2022-04" db="EMBL/GenBank/DDBJ databases">
        <title>Complete genome sequence of a cyanobacterium, Nostoc sp. SO-36, isolated in Antarctica.</title>
        <authorList>
            <person name="Kanesaki Y."/>
            <person name="Effendi D."/>
            <person name="Sakamoto T."/>
            <person name="Ohtani S."/>
            <person name="Awai K."/>
        </authorList>
    </citation>
    <scope>NUCLEOTIDE SEQUENCE</scope>
    <source>
        <strain evidence="1">SO-36</strain>
    </source>
</reference>
<gene>
    <name evidence="1" type="ORF">ANSO36C_12320</name>
</gene>
<evidence type="ECO:0008006" key="3">
    <source>
        <dbReference type="Google" id="ProtNLM"/>
    </source>
</evidence>
<sequence>MRLRKLVSYGIFVVLLVIGFSFTGIARAFDYPPPTGQVAIAQQTSDLMFNTLFAALTQEFDETTPDNVEQGKHSISLIFNDQNKDMRLVGTVDPLRESDRPRDNFERQANALAMAGQAYTSVQRVNNQWYYRRSIPLSNFRAECALCHINFKPGPTPDQVGALMLRVPIKQQGNSKK</sequence>
<accession>A0ABM7YXP3</accession>
<name>A0ABM7YXP3_NOSCO</name>